<evidence type="ECO:0000313" key="2">
    <source>
        <dbReference type="Proteomes" id="UP000007014"/>
    </source>
</evidence>
<proteinExistence type="predicted"/>
<dbReference type="KEGG" id="cme:CYME_CMF061C"/>
<organism evidence="1 2">
    <name type="scientific">Cyanidioschyzon merolae (strain NIES-3377 / 10D)</name>
    <name type="common">Unicellular red alga</name>
    <dbReference type="NCBI Taxonomy" id="280699"/>
    <lineage>
        <taxon>Eukaryota</taxon>
        <taxon>Rhodophyta</taxon>
        <taxon>Bangiophyceae</taxon>
        <taxon>Cyanidiales</taxon>
        <taxon>Cyanidiaceae</taxon>
        <taxon>Cyanidioschyzon</taxon>
    </lineage>
</organism>
<reference evidence="1 2" key="1">
    <citation type="journal article" date="2004" name="Nature">
        <title>Genome sequence of the ultrasmall unicellular red alga Cyanidioschyzon merolae 10D.</title>
        <authorList>
            <person name="Matsuzaki M."/>
            <person name="Misumi O."/>
            <person name="Shin-i T."/>
            <person name="Maruyama S."/>
            <person name="Takahara M."/>
            <person name="Miyagishima S."/>
            <person name="Mori T."/>
            <person name="Nishida K."/>
            <person name="Yagisawa F."/>
            <person name="Nishida K."/>
            <person name="Yoshida Y."/>
            <person name="Nishimura Y."/>
            <person name="Nakao S."/>
            <person name="Kobayashi T."/>
            <person name="Momoyama Y."/>
            <person name="Higashiyama T."/>
            <person name="Minoda A."/>
            <person name="Sano M."/>
            <person name="Nomoto H."/>
            <person name="Oishi K."/>
            <person name="Hayashi H."/>
            <person name="Ohta F."/>
            <person name="Nishizaka S."/>
            <person name="Haga S."/>
            <person name="Miura S."/>
            <person name="Morishita T."/>
            <person name="Kabeya Y."/>
            <person name="Terasawa K."/>
            <person name="Suzuki Y."/>
            <person name="Ishii Y."/>
            <person name="Asakawa S."/>
            <person name="Takano H."/>
            <person name="Ohta N."/>
            <person name="Kuroiwa H."/>
            <person name="Tanaka K."/>
            <person name="Shimizu N."/>
            <person name="Sugano S."/>
            <person name="Sato N."/>
            <person name="Nozaki H."/>
            <person name="Ogasawara N."/>
            <person name="Kohara Y."/>
            <person name="Kuroiwa T."/>
        </authorList>
    </citation>
    <scope>NUCLEOTIDE SEQUENCE [LARGE SCALE GENOMIC DNA]</scope>
    <source>
        <strain evidence="1 2">10D</strain>
    </source>
</reference>
<dbReference type="GeneID" id="16993070"/>
<dbReference type="Proteomes" id="UP000007014">
    <property type="component" value="Chromosome 6"/>
</dbReference>
<keyword evidence="2" id="KW-1185">Reference proteome</keyword>
<dbReference type="EMBL" id="AP006488">
    <property type="protein sequence ID" value="BAM79442.1"/>
    <property type="molecule type" value="Genomic_DNA"/>
</dbReference>
<name>M1VB38_CYAM1</name>
<sequence>MDAGVFEQGTGNRWQSVRVCLLGMHATEPARVLRKLSSLTGIFLDIVNKVRSWMSIQKLTDDPNEHRRSISEQAVEDYSVQDENSGLCVRLICWMDRVSHDAQIIHHLEEVSGAACANGWSQRFPSGKHSHTIYRFKQRLPPSLLESLTRFT</sequence>
<reference evidence="1 2" key="2">
    <citation type="journal article" date="2007" name="BMC Biol.">
        <title>A 100%-complete sequence reveals unusually simple genomic features in the hot-spring red alga Cyanidioschyzon merolae.</title>
        <authorList>
            <person name="Nozaki H."/>
            <person name="Takano H."/>
            <person name="Misumi O."/>
            <person name="Terasawa K."/>
            <person name="Matsuzaki M."/>
            <person name="Maruyama S."/>
            <person name="Nishida K."/>
            <person name="Yagisawa F."/>
            <person name="Yoshida Y."/>
            <person name="Fujiwara T."/>
            <person name="Takio S."/>
            <person name="Tamura K."/>
            <person name="Chung S.J."/>
            <person name="Nakamura S."/>
            <person name="Kuroiwa H."/>
            <person name="Tanaka K."/>
            <person name="Sato N."/>
            <person name="Kuroiwa T."/>
        </authorList>
    </citation>
    <scope>NUCLEOTIDE SEQUENCE [LARGE SCALE GENOMIC DNA]</scope>
    <source>
        <strain evidence="1 2">10D</strain>
    </source>
</reference>
<dbReference type="Gramene" id="CMF061CT">
    <property type="protein sequence ID" value="CMF061CT"/>
    <property type="gene ID" value="CMF061C"/>
</dbReference>
<protein>
    <submittedName>
        <fullName evidence="1">Uncharacterized protein</fullName>
    </submittedName>
</protein>
<accession>M1VB38</accession>
<dbReference type="AlphaFoldDB" id="M1VB38"/>
<dbReference type="RefSeq" id="XP_005535728.1">
    <property type="nucleotide sequence ID" value="XM_005535671.1"/>
</dbReference>
<gene>
    <name evidence="1" type="ORF">CYME_CMF061C</name>
</gene>
<dbReference type="HOGENOM" id="CLU_1724898_0_0_1"/>
<evidence type="ECO:0000313" key="1">
    <source>
        <dbReference type="EMBL" id="BAM79442.1"/>
    </source>
</evidence>